<feature type="domain" description="Mammalian cell entry C-terminal" evidence="2">
    <location>
        <begin position="115"/>
        <end position="290"/>
    </location>
</feature>
<gene>
    <name evidence="3" type="ORF">EWH70_16325</name>
</gene>
<dbReference type="EMBL" id="SFCC01000007">
    <property type="protein sequence ID" value="RZQ63231.1"/>
    <property type="molecule type" value="Genomic_DNA"/>
</dbReference>
<dbReference type="NCBIfam" id="TIGR00996">
    <property type="entry name" value="Mtu_fam_mce"/>
    <property type="match status" value="1"/>
</dbReference>
<dbReference type="PANTHER" id="PTHR33371:SF4">
    <property type="entry name" value="INTERMEMBRANE PHOSPHOLIPID TRANSPORT SYSTEM BINDING PROTEIN MLAD"/>
    <property type="match status" value="1"/>
</dbReference>
<proteinExistence type="predicted"/>
<accession>A0A4Q7J6H9</accession>
<dbReference type="Pfam" id="PF11887">
    <property type="entry name" value="Mce4_CUP1"/>
    <property type="match status" value="1"/>
</dbReference>
<evidence type="ECO:0000313" key="4">
    <source>
        <dbReference type="Proteomes" id="UP000292003"/>
    </source>
</evidence>
<comment type="caution">
    <text evidence="3">The sequence shown here is derived from an EMBL/GenBank/DDBJ whole genome shotgun (WGS) entry which is preliminary data.</text>
</comment>
<name>A0A4Q7J6H9_9PSEU</name>
<sequence length="394" mass="41031">MVRASKVQNWVALACVAGLLFAATLWWVVRDPGGNRLTAMFDKAVGLYAGSSVRVLGVAVGEVTGVTPRGQAVAVDMRVEDGVDLPADVGAVVMAPSLVSDRYVQLTPAYENGPKAEPGTVIAQDRTATPAELDELYGSLNELATGLGPDGANKDGALSGVLDTAAANLNGNGGSMNETVRRLGELSRTLNGSQGDLFETVRNLQVFTRTLSESDAQLNQFYARLADVTGFLASESEEVGAALTALSGALGEVQRFVADNRTAVESNVDKLTGITGVLVDQRAALAEILDVAPTGMTNFINTYDAASGSIAVRYNANELTHPLMTTVCRLISAGTPEQVPDTLGKLCADLAPLIDGTLKIPPLSQILASAQRGELPPLPLPLADVLSNGFGGIR</sequence>
<dbReference type="RefSeq" id="WP_130476235.1">
    <property type="nucleotide sequence ID" value="NZ_SFCC01000007.1"/>
</dbReference>
<dbReference type="InterPro" id="IPR003399">
    <property type="entry name" value="Mce/MlaD"/>
</dbReference>
<organism evidence="3 4">
    <name type="scientific">Amycolatopsis suaedae</name>
    <dbReference type="NCBI Taxonomy" id="2510978"/>
    <lineage>
        <taxon>Bacteria</taxon>
        <taxon>Bacillati</taxon>
        <taxon>Actinomycetota</taxon>
        <taxon>Actinomycetes</taxon>
        <taxon>Pseudonocardiales</taxon>
        <taxon>Pseudonocardiaceae</taxon>
        <taxon>Amycolatopsis</taxon>
    </lineage>
</organism>
<dbReference type="InterPro" id="IPR024516">
    <property type="entry name" value="Mce_C"/>
</dbReference>
<dbReference type="OrthoDB" id="4516955at2"/>
<evidence type="ECO:0000259" key="2">
    <source>
        <dbReference type="Pfam" id="PF11887"/>
    </source>
</evidence>
<reference evidence="3 4" key="1">
    <citation type="submission" date="2019-02" db="EMBL/GenBank/DDBJ databases">
        <title>Draft genome sequence of Amycolatopsis sp. 8-3EHSu isolated from roots of Suaeda maritima.</title>
        <authorList>
            <person name="Duangmal K."/>
            <person name="Chantavorakit T."/>
        </authorList>
    </citation>
    <scope>NUCLEOTIDE SEQUENCE [LARGE SCALE GENOMIC DNA]</scope>
    <source>
        <strain evidence="3 4">8-3EHSu</strain>
    </source>
</reference>
<keyword evidence="4" id="KW-1185">Reference proteome</keyword>
<dbReference type="Proteomes" id="UP000292003">
    <property type="component" value="Unassembled WGS sequence"/>
</dbReference>
<protein>
    <submittedName>
        <fullName evidence="3">MCE family protein</fullName>
    </submittedName>
</protein>
<evidence type="ECO:0000259" key="1">
    <source>
        <dbReference type="Pfam" id="PF02470"/>
    </source>
</evidence>
<feature type="domain" description="Mce/MlaD" evidence="1">
    <location>
        <begin position="34"/>
        <end position="108"/>
    </location>
</feature>
<dbReference type="GO" id="GO:0005576">
    <property type="term" value="C:extracellular region"/>
    <property type="evidence" value="ECO:0007669"/>
    <property type="project" value="TreeGrafter"/>
</dbReference>
<dbReference type="Pfam" id="PF02470">
    <property type="entry name" value="MlaD"/>
    <property type="match status" value="1"/>
</dbReference>
<dbReference type="AlphaFoldDB" id="A0A4Q7J6H9"/>
<dbReference type="PANTHER" id="PTHR33371">
    <property type="entry name" value="INTERMEMBRANE PHOSPHOLIPID TRANSPORT SYSTEM BINDING PROTEIN MLAD-RELATED"/>
    <property type="match status" value="1"/>
</dbReference>
<dbReference type="InterPro" id="IPR052336">
    <property type="entry name" value="MlaD_Phospholipid_Transporter"/>
</dbReference>
<evidence type="ECO:0000313" key="3">
    <source>
        <dbReference type="EMBL" id="RZQ63231.1"/>
    </source>
</evidence>
<dbReference type="InterPro" id="IPR005693">
    <property type="entry name" value="Mce"/>
</dbReference>